<dbReference type="Gene3D" id="3.90.215.10">
    <property type="entry name" value="Gamma Fibrinogen, chain A, domain 1"/>
    <property type="match status" value="1"/>
</dbReference>
<feature type="domain" description="Fibrinogen C-terminal" evidence="1">
    <location>
        <begin position="1"/>
        <end position="71"/>
    </location>
</feature>
<dbReference type="InterPro" id="IPR014716">
    <property type="entry name" value="Fibrinogen_a/b/g_C_1"/>
</dbReference>
<dbReference type="InterPro" id="IPR050373">
    <property type="entry name" value="Fibrinogen_C-term_domain"/>
</dbReference>
<feature type="non-terminal residue" evidence="3">
    <location>
        <position position="1"/>
    </location>
</feature>
<dbReference type="InterPro" id="IPR036056">
    <property type="entry name" value="Fibrinogen-like_C"/>
</dbReference>
<dbReference type="GeneID" id="125178720"/>
<dbReference type="SMART" id="SM00186">
    <property type="entry name" value="FBG"/>
    <property type="match status" value="1"/>
</dbReference>
<proteinExistence type="predicted"/>
<dbReference type="KEGG" id="hazt:125178720"/>
<dbReference type="RefSeq" id="XP_047739103.1">
    <property type="nucleotide sequence ID" value="XM_047883147.1"/>
</dbReference>
<name>A0A979FPT6_HYAAZ</name>
<dbReference type="OrthoDB" id="6145874at2759"/>
<reference evidence="3" key="1">
    <citation type="submission" date="2025-08" db="UniProtKB">
        <authorList>
            <consortium name="RefSeq"/>
        </authorList>
    </citation>
    <scope>IDENTIFICATION</scope>
    <source>
        <tissue evidence="3">Whole organism</tissue>
    </source>
</reference>
<evidence type="ECO:0000313" key="3">
    <source>
        <dbReference type="RefSeq" id="XP_047739103.1"/>
    </source>
</evidence>
<dbReference type="Pfam" id="PF00147">
    <property type="entry name" value="Fibrinogen_C"/>
    <property type="match status" value="1"/>
</dbReference>
<evidence type="ECO:0000259" key="1">
    <source>
        <dbReference type="PROSITE" id="PS51406"/>
    </source>
</evidence>
<dbReference type="InterPro" id="IPR002181">
    <property type="entry name" value="Fibrinogen_a/b/g_C_dom"/>
</dbReference>
<gene>
    <name evidence="3" type="primary">LOC125178720</name>
</gene>
<protein>
    <submittedName>
        <fullName evidence="3">Angiopoietin-related protein 1-like</fullName>
    </submittedName>
</protein>
<sequence length="106" mass="11772">VEGGKNYTLRVGDYDAGSSSAADSLNYHDGMQFSTIDRDRDLKHDASCSRTRGGGGWWYNSCYKANPTGVWAGDRPAEETTGEFLVWNVVNQKHVTQLALMIRPKD</sequence>
<dbReference type="AlphaFoldDB" id="A0A979FPT6"/>
<dbReference type="Proteomes" id="UP000694843">
    <property type="component" value="Unplaced"/>
</dbReference>
<organism evidence="2 3">
    <name type="scientific">Hyalella azteca</name>
    <name type="common">Amphipod</name>
    <dbReference type="NCBI Taxonomy" id="294128"/>
    <lineage>
        <taxon>Eukaryota</taxon>
        <taxon>Metazoa</taxon>
        <taxon>Ecdysozoa</taxon>
        <taxon>Arthropoda</taxon>
        <taxon>Crustacea</taxon>
        <taxon>Multicrustacea</taxon>
        <taxon>Malacostraca</taxon>
        <taxon>Eumalacostraca</taxon>
        <taxon>Peracarida</taxon>
        <taxon>Amphipoda</taxon>
        <taxon>Senticaudata</taxon>
        <taxon>Talitrida</taxon>
        <taxon>Talitroidea</taxon>
        <taxon>Hyalellidae</taxon>
        <taxon>Hyalella</taxon>
    </lineage>
</organism>
<keyword evidence="2" id="KW-1185">Reference proteome</keyword>
<dbReference type="PANTHER" id="PTHR19143">
    <property type="entry name" value="FIBRINOGEN/TENASCIN/ANGIOPOEITIN"/>
    <property type="match status" value="1"/>
</dbReference>
<evidence type="ECO:0000313" key="2">
    <source>
        <dbReference type="Proteomes" id="UP000694843"/>
    </source>
</evidence>
<dbReference type="GO" id="GO:0005615">
    <property type="term" value="C:extracellular space"/>
    <property type="evidence" value="ECO:0007669"/>
    <property type="project" value="TreeGrafter"/>
</dbReference>
<dbReference type="PROSITE" id="PS51406">
    <property type="entry name" value="FIBRINOGEN_C_2"/>
    <property type="match status" value="1"/>
</dbReference>
<accession>A0A979FPT6</accession>
<dbReference type="SUPFAM" id="SSF56496">
    <property type="entry name" value="Fibrinogen C-terminal domain-like"/>
    <property type="match status" value="1"/>
</dbReference>